<reference evidence="2" key="2">
    <citation type="journal article" date="2023" name="BMC Genomics">
        <title>Pest status, molecular evolution, and epigenetic factors derived from the genome assembly of Frankliniella fusca, a thysanopteran phytovirus vector.</title>
        <authorList>
            <person name="Catto M.A."/>
            <person name="Labadie P.E."/>
            <person name="Jacobson A.L."/>
            <person name="Kennedy G.G."/>
            <person name="Srinivasan R."/>
            <person name="Hunt B.G."/>
        </authorList>
    </citation>
    <scope>NUCLEOTIDE SEQUENCE</scope>
    <source>
        <strain evidence="2">PL_HMW_Pooled</strain>
    </source>
</reference>
<sequence length="194" mass="21620">GLALIPVGSAHVLQRPLGFRCLKPRTRWRSAARQVLANLSWLAVDEDDLPAGTVNLVALLTMRRKRAGDLSICEKALLRRPHDERTPEEKEILASLFSGLRCFRRYPEHVRRLMAGFVSLECYGAGRTVTRAGHKCMGMYFVLSGSLEEWREELDPLDGAPELKLHRSLGPGDALGEVSLLHDTDRSSTTITTC</sequence>
<dbReference type="Gene3D" id="2.60.120.10">
    <property type="entry name" value="Jelly Rolls"/>
    <property type="match status" value="1"/>
</dbReference>
<dbReference type="CDD" id="cd00038">
    <property type="entry name" value="CAP_ED"/>
    <property type="match status" value="1"/>
</dbReference>
<dbReference type="AlphaFoldDB" id="A0AAE1LTK0"/>
<name>A0AAE1LTK0_9NEOP</name>
<dbReference type="PANTHER" id="PTHR23011:SF41">
    <property type="entry name" value="CYCLIC NUCLEOTIDE-BINDING DOMAIN-CONTAINING PROTEIN"/>
    <property type="match status" value="1"/>
</dbReference>
<evidence type="ECO:0000259" key="1">
    <source>
        <dbReference type="PROSITE" id="PS50042"/>
    </source>
</evidence>
<reference evidence="2" key="1">
    <citation type="submission" date="2021-07" db="EMBL/GenBank/DDBJ databases">
        <authorList>
            <person name="Catto M.A."/>
            <person name="Jacobson A."/>
            <person name="Kennedy G."/>
            <person name="Labadie P."/>
            <person name="Hunt B.G."/>
            <person name="Srinivasan R."/>
        </authorList>
    </citation>
    <scope>NUCLEOTIDE SEQUENCE</scope>
    <source>
        <strain evidence="2">PL_HMW_Pooled</strain>
        <tissue evidence="2">Head</tissue>
    </source>
</reference>
<feature type="non-terminal residue" evidence="2">
    <location>
        <position position="194"/>
    </location>
</feature>
<protein>
    <submittedName>
        <fullName evidence="2">Cyclic nucleotide-binding domain-containing protein 2</fullName>
    </submittedName>
</protein>
<feature type="domain" description="Cyclic nucleotide-binding" evidence="1">
    <location>
        <begin position="102"/>
        <end position="194"/>
    </location>
</feature>
<dbReference type="Pfam" id="PF00027">
    <property type="entry name" value="cNMP_binding"/>
    <property type="match status" value="1"/>
</dbReference>
<keyword evidence="3" id="KW-1185">Reference proteome</keyword>
<evidence type="ECO:0000313" key="2">
    <source>
        <dbReference type="EMBL" id="KAK3929857.1"/>
    </source>
</evidence>
<evidence type="ECO:0000313" key="3">
    <source>
        <dbReference type="Proteomes" id="UP001219518"/>
    </source>
</evidence>
<comment type="caution">
    <text evidence="2">The sequence shown here is derived from an EMBL/GenBank/DDBJ whole genome shotgun (WGS) entry which is preliminary data.</text>
</comment>
<accession>A0AAE1LTK0</accession>
<proteinExistence type="predicted"/>
<dbReference type="Proteomes" id="UP001219518">
    <property type="component" value="Unassembled WGS sequence"/>
</dbReference>
<dbReference type="InterPro" id="IPR014710">
    <property type="entry name" value="RmlC-like_jellyroll"/>
</dbReference>
<dbReference type="EMBL" id="JAHWGI010001406">
    <property type="protein sequence ID" value="KAK3929857.1"/>
    <property type="molecule type" value="Genomic_DNA"/>
</dbReference>
<dbReference type="PROSITE" id="PS50042">
    <property type="entry name" value="CNMP_BINDING_3"/>
    <property type="match status" value="1"/>
</dbReference>
<dbReference type="InterPro" id="IPR000595">
    <property type="entry name" value="cNMP-bd_dom"/>
</dbReference>
<dbReference type="InterPro" id="IPR018490">
    <property type="entry name" value="cNMP-bd_dom_sf"/>
</dbReference>
<dbReference type="SUPFAM" id="SSF51206">
    <property type="entry name" value="cAMP-binding domain-like"/>
    <property type="match status" value="1"/>
</dbReference>
<organism evidence="2 3">
    <name type="scientific">Frankliniella fusca</name>
    <dbReference type="NCBI Taxonomy" id="407009"/>
    <lineage>
        <taxon>Eukaryota</taxon>
        <taxon>Metazoa</taxon>
        <taxon>Ecdysozoa</taxon>
        <taxon>Arthropoda</taxon>
        <taxon>Hexapoda</taxon>
        <taxon>Insecta</taxon>
        <taxon>Pterygota</taxon>
        <taxon>Neoptera</taxon>
        <taxon>Paraneoptera</taxon>
        <taxon>Thysanoptera</taxon>
        <taxon>Terebrantia</taxon>
        <taxon>Thripoidea</taxon>
        <taxon>Thripidae</taxon>
        <taxon>Frankliniella</taxon>
    </lineage>
</organism>
<gene>
    <name evidence="2" type="ORF">KUF71_020514</name>
</gene>
<dbReference type="PANTHER" id="PTHR23011">
    <property type="entry name" value="CYCLIC NUCLEOTIDE-BINDING DOMAIN CONTAINING PROTEIN"/>
    <property type="match status" value="1"/>
</dbReference>